<dbReference type="GO" id="GO:0004081">
    <property type="term" value="F:bis(5'-nucleosyl)-tetraphosphatase (asymmetrical) activity"/>
    <property type="evidence" value="ECO:0007669"/>
    <property type="project" value="TreeGrafter"/>
</dbReference>
<dbReference type="PANTHER" id="PTHR21340:SF0">
    <property type="entry name" value="BIS(5'-NUCLEOSYL)-TETRAPHOSPHATASE [ASYMMETRICAL]"/>
    <property type="match status" value="1"/>
</dbReference>
<dbReference type="PROSITE" id="PS00893">
    <property type="entry name" value="NUDIX_BOX"/>
    <property type="match status" value="1"/>
</dbReference>
<dbReference type="EMBL" id="CAFBMK010000348">
    <property type="protein sequence ID" value="CAB4951598.1"/>
    <property type="molecule type" value="Genomic_DNA"/>
</dbReference>
<name>A0A6J7K6M8_9ZZZZ</name>
<dbReference type="GO" id="GO:0006167">
    <property type="term" value="P:AMP biosynthetic process"/>
    <property type="evidence" value="ECO:0007669"/>
    <property type="project" value="TreeGrafter"/>
</dbReference>
<dbReference type="CDD" id="cd03673">
    <property type="entry name" value="NUDIX_Ap6A_hydrolase"/>
    <property type="match status" value="1"/>
</dbReference>
<protein>
    <submittedName>
        <fullName evidence="3">Unannotated protein</fullName>
    </submittedName>
</protein>
<dbReference type="Pfam" id="PF00293">
    <property type="entry name" value="NUDIX"/>
    <property type="match status" value="1"/>
</dbReference>
<proteinExistence type="predicted"/>
<dbReference type="PROSITE" id="PS51462">
    <property type="entry name" value="NUDIX"/>
    <property type="match status" value="1"/>
</dbReference>
<dbReference type="InterPro" id="IPR051325">
    <property type="entry name" value="Nudix_hydrolase_domain"/>
</dbReference>
<dbReference type="GO" id="GO:0006754">
    <property type="term" value="P:ATP biosynthetic process"/>
    <property type="evidence" value="ECO:0007669"/>
    <property type="project" value="TreeGrafter"/>
</dbReference>
<dbReference type="InterPro" id="IPR020084">
    <property type="entry name" value="NUDIX_hydrolase_CS"/>
</dbReference>
<dbReference type="Gene3D" id="3.90.79.10">
    <property type="entry name" value="Nucleoside Triphosphate Pyrophosphohydrolase"/>
    <property type="match status" value="1"/>
</dbReference>
<evidence type="ECO:0000259" key="2">
    <source>
        <dbReference type="PROSITE" id="PS51462"/>
    </source>
</evidence>
<reference evidence="3" key="1">
    <citation type="submission" date="2020-05" db="EMBL/GenBank/DDBJ databases">
        <authorList>
            <person name="Chiriac C."/>
            <person name="Salcher M."/>
            <person name="Ghai R."/>
            <person name="Kavagutti S V."/>
        </authorList>
    </citation>
    <scope>NUCLEOTIDE SEQUENCE</scope>
</reference>
<dbReference type="InterPro" id="IPR020476">
    <property type="entry name" value="Nudix_hydrolase"/>
</dbReference>
<accession>A0A6J7K6M8</accession>
<evidence type="ECO:0000313" key="3">
    <source>
        <dbReference type="EMBL" id="CAB4951598.1"/>
    </source>
</evidence>
<dbReference type="AlphaFoldDB" id="A0A6J7K6M8"/>
<evidence type="ECO:0000256" key="1">
    <source>
        <dbReference type="ARBA" id="ARBA00022801"/>
    </source>
</evidence>
<dbReference type="PRINTS" id="PR00502">
    <property type="entry name" value="NUDIXFAMILY"/>
</dbReference>
<dbReference type="SUPFAM" id="SSF55811">
    <property type="entry name" value="Nudix"/>
    <property type="match status" value="1"/>
</dbReference>
<dbReference type="InterPro" id="IPR015797">
    <property type="entry name" value="NUDIX_hydrolase-like_dom_sf"/>
</dbReference>
<gene>
    <name evidence="3" type="ORF">UFOPK3564_03520</name>
</gene>
<organism evidence="3">
    <name type="scientific">freshwater metagenome</name>
    <dbReference type="NCBI Taxonomy" id="449393"/>
    <lineage>
        <taxon>unclassified sequences</taxon>
        <taxon>metagenomes</taxon>
        <taxon>ecological metagenomes</taxon>
    </lineage>
</organism>
<sequence>MFPREVHAAGGVIVRDGLIAVVHRPYREDWSLPKGKLDAGETFEVAALREIREETGYEVELGEELTEVRYEDHKGRPKLVRYWLMSIVSGDFTVNDEVDELRWLAPNDAIALLTYENDHDVVREAAERTIIV</sequence>
<dbReference type="PANTHER" id="PTHR21340">
    <property type="entry name" value="DIADENOSINE 5,5-P1,P4-TETRAPHOSPHATE PYROPHOSPHOHYDROLASE MUTT"/>
    <property type="match status" value="1"/>
</dbReference>
<dbReference type="InterPro" id="IPR000086">
    <property type="entry name" value="NUDIX_hydrolase_dom"/>
</dbReference>
<feature type="domain" description="Nudix hydrolase" evidence="2">
    <location>
        <begin position="4"/>
        <end position="126"/>
    </location>
</feature>
<keyword evidence="1" id="KW-0378">Hydrolase</keyword>